<organism evidence="3 4">
    <name type="scientific">Clostridium vincentii</name>
    <dbReference type="NCBI Taxonomy" id="52704"/>
    <lineage>
        <taxon>Bacteria</taxon>
        <taxon>Bacillati</taxon>
        <taxon>Bacillota</taxon>
        <taxon>Clostridia</taxon>
        <taxon>Eubacteriales</taxon>
        <taxon>Clostridiaceae</taxon>
        <taxon>Clostridium</taxon>
    </lineage>
</organism>
<dbReference type="EMBL" id="PVXQ01000025">
    <property type="protein sequence ID" value="PRR81677.1"/>
    <property type="molecule type" value="Genomic_DNA"/>
</dbReference>
<feature type="signal peptide" evidence="2">
    <location>
        <begin position="1"/>
        <end position="26"/>
    </location>
</feature>
<dbReference type="Proteomes" id="UP000239471">
    <property type="component" value="Unassembled WGS sequence"/>
</dbReference>
<dbReference type="RefSeq" id="WP_106060238.1">
    <property type="nucleotide sequence ID" value="NZ_PVXQ01000025.1"/>
</dbReference>
<proteinExistence type="predicted"/>
<feature type="transmembrane region" description="Helical" evidence="1">
    <location>
        <begin position="50"/>
        <end position="70"/>
    </location>
</feature>
<keyword evidence="2" id="KW-0732">Signal</keyword>
<comment type="caution">
    <text evidence="3">The sequence shown here is derived from an EMBL/GenBank/DDBJ whole genome shotgun (WGS) entry which is preliminary data.</text>
</comment>
<sequence length="75" mass="9108">MKKCKIRIIMFCVFITIYPSKCNAFAANIPEKVEEVKYFLQVINTPFWIWFFRIAFCVCMLGILISFFYYRNKKE</sequence>
<evidence type="ECO:0000256" key="1">
    <source>
        <dbReference type="SAM" id="Phobius"/>
    </source>
</evidence>
<evidence type="ECO:0000313" key="4">
    <source>
        <dbReference type="Proteomes" id="UP000239471"/>
    </source>
</evidence>
<name>A0A2T0BCY8_9CLOT</name>
<evidence type="ECO:0000256" key="2">
    <source>
        <dbReference type="SAM" id="SignalP"/>
    </source>
</evidence>
<keyword evidence="1" id="KW-0472">Membrane</keyword>
<keyword evidence="4" id="KW-1185">Reference proteome</keyword>
<protein>
    <submittedName>
        <fullName evidence="3">Uncharacterized protein</fullName>
    </submittedName>
</protein>
<keyword evidence="1" id="KW-1133">Transmembrane helix</keyword>
<keyword evidence="1" id="KW-0812">Transmembrane</keyword>
<dbReference type="AlphaFoldDB" id="A0A2T0BCY8"/>
<evidence type="ECO:0000313" key="3">
    <source>
        <dbReference type="EMBL" id="PRR81677.1"/>
    </source>
</evidence>
<accession>A0A2T0BCY8</accession>
<reference evidence="3 4" key="1">
    <citation type="submission" date="2018-03" db="EMBL/GenBank/DDBJ databases">
        <title>Genome sequence of Clostridium vincentii DSM 10228.</title>
        <authorList>
            <person name="Poehlein A."/>
            <person name="Daniel R."/>
        </authorList>
    </citation>
    <scope>NUCLEOTIDE SEQUENCE [LARGE SCALE GENOMIC DNA]</scope>
    <source>
        <strain evidence="3 4">DSM 10228</strain>
    </source>
</reference>
<gene>
    <name evidence="3" type="ORF">CLVI_22860</name>
</gene>
<feature type="chain" id="PRO_5015697473" evidence="2">
    <location>
        <begin position="27"/>
        <end position="75"/>
    </location>
</feature>